<dbReference type="Proteomes" id="UP000299084">
    <property type="component" value="Unassembled WGS sequence"/>
</dbReference>
<evidence type="ECO:0000256" key="1">
    <source>
        <dbReference type="ARBA" id="ARBA00022857"/>
    </source>
</evidence>
<dbReference type="InterPro" id="IPR036812">
    <property type="entry name" value="NAD(P)_OxRdtase_dom_sf"/>
</dbReference>
<keyword evidence="4" id="KW-1185">Reference proteome</keyword>
<proteinExistence type="predicted"/>
<gene>
    <name evidence="3" type="ORF">Cadr_000027104</name>
</gene>
<dbReference type="Gene3D" id="3.20.20.100">
    <property type="entry name" value="NADP-dependent oxidoreductase domain"/>
    <property type="match status" value="1"/>
</dbReference>
<keyword evidence="1" id="KW-0521">NADP</keyword>
<dbReference type="AlphaFoldDB" id="A0A5N4C5J3"/>
<dbReference type="InterPro" id="IPR020471">
    <property type="entry name" value="AKR"/>
</dbReference>
<reference evidence="3 4" key="1">
    <citation type="journal article" date="2019" name="Mol. Ecol. Resour.">
        <title>Improving Illumina assemblies with Hi-C and long reads: an example with the North African dromedary.</title>
        <authorList>
            <person name="Elbers J.P."/>
            <person name="Rogers M.F."/>
            <person name="Perelman P.L."/>
            <person name="Proskuryakova A.A."/>
            <person name="Serdyukova N.A."/>
            <person name="Johnson W.E."/>
            <person name="Horin P."/>
            <person name="Corander J."/>
            <person name="Murphy D."/>
            <person name="Burger P.A."/>
        </authorList>
    </citation>
    <scope>NUCLEOTIDE SEQUENCE [LARGE SCALE GENOMIC DNA]</scope>
    <source>
        <strain evidence="3">Drom800</strain>
        <tissue evidence="3">Blood</tissue>
    </source>
</reference>
<sequence>MDPNISVGNLMTAASFLCWDLAPMHLRRQFKKFFPVPRKIREMFEIRVLKMRFLERSSGGHQIRYRCWVPHIDCAYVYQNEEQVGQAIRRKCRRHCEERRILHSSFGPFLRPELVRPALENSLKIFNWTMWTSILSLPMAMKAWRSVRTRDWPSPSACPTLTQAAGEDPEQARATAQACLQPGIFNKLMELKDLLETMEVTKLHPCPVGCLASGMSPYLKPEQLTDSAVQGNRYFWLPTVLGIPQRTKCCGFRHEGGPKPPVLLDDPLLGAIAKKHKQTPAVSPSYQLQRGVVVLAKSSYNIEADQGEHAGDCVGVQVLTGPIRSKSSPGEEFNVSFPFFQVFDFELTQKT</sequence>
<evidence type="ECO:0000313" key="4">
    <source>
        <dbReference type="Proteomes" id="UP000299084"/>
    </source>
</evidence>
<dbReference type="PRINTS" id="PR00069">
    <property type="entry name" value="ALDKETRDTASE"/>
</dbReference>
<protein>
    <submittedName>
        <fullName evidence="3">Aldo-keto reductase family 1 member C4</fullName>
    </submittedName>
</protein>
<dbReference type="PANTHER" id="PTHR11732">
    <property type="entry name" value="ALDO/KETO REDUCTASE"/>
    <property type="match status" value="1"/>
</dbReference>
<evidence type="ECO:0000256" key="2">
    <source>
        <dbReference type="ARBA" id="ARBA00023002"/>
    </source>
</evidence>
<dbReference type="SUPFAM" id="SSF51430">
    <property type="entry name" value="NAD(P)-linked oxidoreductase"/>
    <property type="match status" value="1"/>
</dbReference>
<comment type="caution">
    <text evidence="3">The sequence shown here is derived from an EMBL/GenBank/DDBJ whole genome shotgun (WGS) entry which is preliminary data.</text>
</comment>
<evidence type="ECO:0000313" key="3">
    <source>
        <dbReference type="EMBL" id="KAB1254140.1"/>
    </source>
</evidence>
<organism evidence="3 4">
    <name type="scientific">Camelus dromedarius</name>
    <name type="common">Dromedary</name>
    <name type="synonym">Arabian camel</name>
    <dbReference type="NCBI Taxonomy" id="9838"/>
    <lineage>
        <taxon>Eukaryota</taxon>
        <taxon>Metazoa</taxon>
        <taxon>Chordata</taxon>
        <taxon>Craniata</taxon>
        <taxon>Vertebrata</taxon>
        <taxon>Euteleostomi</taxon>
        <taxon>Mammalia</taxon>
        <taxon>Eutheria</taxon>
        <taxon>Laurasiatheria</taxon>
        <taxon>Artiodactyla</taxon>
        <taxon>Tylopoda</taxon>
        <taxon>Camelidae</taxon>
        <taxon>Camelus</taxon>
    </lineage>
</organism>
<dbReference type="EMBL" id="JWIN03000035">
    <property type="protein sequence ID" value="KAB1254140.1"/>
    <property type="molecule type" value="Genomic_DNA"/>
</dbReference>
<keyword evidence="2" id="KW-0560">Oxidoreductase</keyword>
<accession>A0A5N4C5J3</accession>
<name>A0A5N4C5J3_CAMDR</name>
<dbReference type="GO" id="GO:0016491">
    <property type="term" value="F:oxidoreductase activity"/>
    <property type="evidence" value="ECO:0007669"/>
    <property type="project" value="UniProtKB-KW"/>
</dbReference>